<comment type="caution">
    <text evidence="1">The sequence shown here is derived from an EMBL/GenBank/DDBJ whole genome shotgun (WGS) entry which is preliminary data.</text>
</comment>
<sequence length="371" mass="38883">MKVITLMRITKRFSVAILIVGIILLSEGLISRNAYAAVPKVLSFQGRLTDTSGNLRGGSGTNFYFKFKIHSTLTGDNQLWLSGATAITIKVTQGVFNTLLGDTSAGYSALDLDFDSSAYYLEVQVSDTIDSGFETLSPRQRIVASGFAINAETVHGGRFINATGVGQFGGLATTSYSRFGTAETTHAGTIDAPNDLLVSGGLEVNSSAAFDGIVSFGAVASHTAAGEWNFDSNTLVIDSGTDRVGVGTSGPTRKFNVLEAVSVAQFRLGQSNSVYGEFYVDGSGDINISATDGAGGGGNIRGDDTNLWVCLGVGCGVNAPAEKGNAIIETSILFGNTFRFKQNIDGVTASKSVIMYDAGSNTILEFDQDLQ</sequence>
<protein>
    <submittedName>
        <fullName evidence="1">Uncharacterized protein</fullName>
    </submittedName>
</protein>
<evidence type="ECO:0000313" key="2">
    <source>
        <dbReference type="Proteomes" id="UP000178444"/>
    </source>
</evidence>
<evidence type="ECO:0000313" key="1">
    <source>
        <dbReference type="EMBL" id="OGN27762.1"/>
    </source>
</evidence>
<dbReference type="Proteomes" id="UP000178444">
    <property type="component" value="Unassembled WGS sequence"/>
</dbReference>
<name>A0A1F8GQR0_9BACT</name>
<accession>A0A1F8GQR0</accession>
<dbReference type="AlphaFoldDB" id="A0A1F8GQR0"/>
<dbReference type="EMBL" id="MGKO01000007">
    <property type="protein sequence ID" value="OGN27762.1"/>
    <property type="molecule type" value="Genomic_DNA"/>
</dbReference>
<proteinExistence type="predicted"/>
<gene>
    <name evidence="1" type="ORF">A2941_02720</name>
</gene>
<organism evidence="1 2">
    <name type="scientific">Candidatus Yanofskybacteria bacterium RIFCSPLOWO2_01_FULL_49_17</name>
    <dbReference type="NCBI Taxonomy" id="1802700"/>
    <lineage>
        <taxon>Bacteria</taxon>
        <taxon>Candidatus Yanofskyibacteriota</taxon>
    </lineage>
</organism>
<reference evidence="1 2" key="1">
    <citation type="journal article" date="2016" name="Nat. Commun.">
        <title>Thousands of microbial genomes shed light on interconnected biogeochemical processes in an aquifer system.</title>
        <authorList>
            <person name="Anantharaman K."/>
            <person name="Brown C.T."/>
            <person name="Hug L.A."/>
            <person name="Sharon I."/>
            <person name="Castelle C.J."/>
            <person name="Probst A.J."/>
            <person name="Thomas B.C."/>
            <person name="Singh A."/>
            <person name="Wilkins M.J."/>
            <person name="Karaoz U."/>
            <person name="Brodie E.L."/>
            <person name="Williams K.H."/>
            <person name="Hubbard S.S."/>
            <person name="Banfield J.F."/>
        </authorList>
    </citation>
    <scope>NUCLEOTIDE SEQUENCE [LARGE SCALE GENOMIC DNA]</scope>
</reference>